<dbReference type="InterPro" id="IPR036388">
    <property type="entry name" value="WH-like_DNA-bd_sf"/>
</dbReference>
<protein>
    <recommendedName>
        <fullName evidence="5">Heat-inducible transcription repressor HrcA</fullName>
    </recommendedName>
</protein>
<dbReference type="KEGG" id="gbi:PG2T_09860"/>
<proteinExistence type="inferred from homology"/>
<evidence type="ECO:0000256" key="3">
    <source>
        <dbReference type="ARBA" id="ARBA00023016"/>
    </source>
</evidence>
<dbReference type="PANTHER" id="PTHR34824:SF1">
    <property type="entry name" value="HEAT-INDUCIBLE TRANSCRIPTION REPRESSOR HRCA"/>
    <property type="match status" value="1"/>
</dbReference>
<evidence type="ECO:0000259" key="6">
    <source>
        <dbReference type="Pfam" id="PF01628"/>
    </source>
</evidence>
<feature type="domain" description="Heat-inducible transcription repressor HrcA C-terminal" evidence="6">
    <location>
        <begin position="115"/>
        <end position="338"/>
    </location>
</feature>
<accession>A0A1B1YUC6</accession>
<sequence length="360" mass="38411">MPAPRSTTSDELNDRALSLLKGLVEHYVADGRPVGSKTLARDLGMGLSPATLRNVMADLERLGLIAAPHTSAGRIPTPKGLRMFVDTLLRATPIDDTEEGVLRQKLGAGTDPGGLVETAGRLLADLSQQAGVVLLPRRDVARLRQVDFVSLSEGRLLVILVTDDGSVHNWVVRQPRSYTEAALTQAANYLTEHHAGQTLAQMRSALLGELQRAQAAVGAFMETMLDLAERLVPPPAGGDVAGDYLIRGESNLLVGADPAPDLGKLQALFRAFGEKRELLHVLDECLHGQGVQIFLGAESGYQFLGDYSLVTAPYEVDGQVVGALGVIGPARMPYERVVSVVDVTARLLGAALNRRLPAPS</sequence>
<evidence type="ECO:0000313" key="8">
    <source>
        <dbReference type="Proteomes" id="UP000092952"/>
    </source>
</evidence>
<comment type="similarity">
    <text evidence="5">Belongs to the HrcA family.</text>
</comment>
<dbReference type="Gene3D" id="3.30.390.60">
    <property type="entry name" value="Heat-inducible transcription repressor hrca homolog, domain 3"/>
    <property type="match status" value="1"/>
</dbReference>
<dbReference type="AlphaFoldDB" id="A0A1B1YUC6"/>
<evidence type="ECO:0000313" key="7">
    <source>
        <dbReference type="EMBL" id="ANX04454.1"/>
    </source>
</evidence>
<reference evidence="8" key="1">
    <citation type="submission" date="2016-03" db="EMBL/GenBank/DDBJ databases">
        <title>Complete genome sequence of Solimmundus cernigliae, representing a novel lineage of polycyclic aromatic hydrocarbon degraders within the Gammaproteobacteria.</title>
        <authorList>
            <person name="Singleton D.R."/>
            <person name="Dickey A.N."/>
            <person name="Scholl E.H."/>
            <person name="Wright F.A."/>
            <person name="Aitken M.D."/>
        </authorList>
    </citation>
    <scope>NUCLEOTIDE SEQUENCE [LARGE SCALE GENOMIC DNA]</scope>
    <source>
        <strain evidence="8">TR3.2</strain>
    </source>
</reference>
<dbReference type="Pfam" id="PF01628">
    <property type="entry name" value="HrcA"/>
    <property type="match status" value="1"/>
</dbReference>
<keyword evidence="8" id="KW-1185">Reference proteome</keyword>
<keyword evidence="2 5" id="KW-0805">Transcription regulation</keyword>
<organism evidence="7 8">
    <name type="scientific">Immundisolibacter cernigliae</name>
    <dbReference type="NCBI Taxonomy" id="1810504"/>
    <lineage>
        <taxon>Bacteria</taxon>
        <taxon>Pseudomonadati</taxon>
        <taxon>Pseudomonadota</taxon>
        <taxon>Gammaproteobacteria</taxon>
        <taxon>Immundisolibacterales</taxon>
        <taxon>Immundisolibacteraceae</taxon>
        <taxon>Immundisolibacter</taxon>
    </lineage>
</organism>
<dbReference type="HAMAP" id="MF_00081">
    <property type="entry name" value="HrcA"/>
    <property type="match status" value="1"/>
</dbReference>
<dbReference type="GO" id="GO:0003677">
    <property type="term" value="F:DNA binding"/>
    <property type="evidence" value="ECO:0007669"/>
    <property type="project" value="InterPro"/>
</dbReference>
<dbReference type="SUPFAM" id="SSF55781">
    <property type="entry name" value="GAF domain-like"/>
    <property type="match status" value="1"/>
</dbReference>
<dbReference type="InParanoid" id="A0A1B1YUC6"/>
<dbReference type="InterPro" id="IPR021153">
    <property type="entry name" value="HrcA_C"/>
</dbReference>
<dbReference type="EMBL" id="CP014671">
    <property type="protein sequence ID" value="ANX04454.1"/>
    <property type="molecule type" value="Genomic_DNA"/>
</dbReference>
<evidence type="ECO:0000256" key="5">
    <source>
        <dbReference type="HAMAP-Rule" id="MF_00081"/>
    </source>
</evidence>
<dbReference type="STRING" id="1810504.PG2T_09860"/>
<dbReference type="Gene3D" id="1.10.10.10">
    <property type="entry name" value="Winged helix-like DNA-binding domain superfamily/Winged helix DNA-binding domain"/>
    <property type="match status" value="1"/>
</dbReference>
<evidence type="ECO:0000256" key="4">
    <source>
        <dbReference type="ARBA" id="ARBA00023163"/>
    </source>
</evidence>
<keyword evidence="3 5" id="KW-0346">Stress response</keyword>
<dbReference type="SUPFAM" id="SSF46785">
    <property type="entry name" value="Winged helix' DNA-binding domain"/>
    <property type="match status" value="1"/>
</dbReference>
<dbReference type="OrthoDB" id="9783139at2"/>
<evidence type="ECO:0000256" key="2">
    <source>
        <dbReference type="ARBA" id="ARBA00023015"/>
    </source>
</evidence>
<dbReference type="InterPro" id="IPR002571">
    <property type="entry name" value="HrcA"/>
</dbReference>
<keyword evidence="4 5" id="KW-0804">Transcription</keyword>
<dbReference type="PANTHER" id="PTHR34824">
    <property type="entry name" value="HEAT-INDUCIBLE TRANSCRIPTION REPRESSOR HRCA"/>
    <property type="match status" value="1"/>
</dbReference>
<evidence type="ECO:0000256" key="1">
    <source>
        <dbReference type="ARBA" id="ARBA00022491"/>
    </source>
</evidence>
<dbReference type="Gene3D" id="3.30.450.40">
    <property type="match status" value="1"/>
</dbReference>
<comment type="function">
    <text evidence="5">Negative regulator of class I heat shock genes (grpE-dnaK-dnaJ and groELS operons). Prevents heat-shock induction of these operons.</text>
</comment>
<dbReference type="InterPro" id="IPR036390">
    <property type="entry name" value="WH_DNA-bd_sf"/>
</dbReference>
<dbReference type="InterPro" id="IPR029016">
    <property type="entry name" value="GAF-like_dom_sf"/>
</dbReference>
<gene>
    <name evidence="5" type="primary">hrcA</name>
    <name evidence="7" type="ORF">PG2T_09860</name>
</gene>
<dbReference type="NCBIfam" id="TIGR00331">
    <property type="entry name" value="hrcA"/>
    <property type="match status" value="1"/>
</dbReference>
<dbReference type="GO" id="GO:0045892">
    <property type="term" value="P:negative regulation of DNA-templated transcription"/>
    <property type="evidence" value="ECO:0007669"/>
    <property type="project" value="UniProtKB-UniRule"/>
</dbReference>
<dbReference type="Proteomes" id="UP000092952">
    <property type="component" value="Chromosome"/>
</dbReference>
<keyword evidence="1 5" id="KW-0678">Repressor</keyword>
<name>A0A1B1YUC6_9GAMM</name>
<dbReference type="InterPro" id="IPR023120">
    <property type="entry name" value="WHTH_transcript_rep_HrcA_IDD"/>
</dbReference>
<dbReference type="PIRSF" id="PIRSF005485">
    <property type="entry name" value="HrcA"/>
    <property type="match status" value="1"/>
</dbReference>
<dbReference type="RefSeq" id="WP_068804674.1">
    <property type="nucleotide sequence ID" value="NZ_CP014671.1"/>
</dbReference>